<evidence type="ECO:0000259" key="4">
    <source>
        <dbReference type="SMART" id="SM00967"/>
    </source>
</evidence>
<dbReference type="InterPro" id="IPR029026">
    <property type="entry name" value="tRNA_m1G_MTases_N"/>
</dbReference>
<name>A0A923LV69_9FIRM</name>
<comment type="caution">
    <text evidence="5">The sequence shown here is derived from an EMBL/GenBank/DDBJ whole genome shotgun (WGS) entry which is preliminary data.</text>
</comment>
<reference evidence="5" key="1">
    <citation type="submission" date="2020-08" db="EMBL/GenBank/DDBJ databases">
        <title>Genome public.</title>
        <authorList>
            <person name="Liu C."/>
            <person name="Sun Q."/>
        </authorList>
    </citation>
    <scope>NUCLEOTIDE SEQUENCE</scope>
    <source>
        <strain evidence="5">NSJ-28</strain>
    </source>
</reference>
<comment type="similarity">
    <text evidence="1">Belongs to the class IV-like SAM-binding methyltransferase superfamily. RNA methyltransferase TrmH family.</text>
</comment>
<evidence type="ECO:0000313" key="6">
    <source>
        <dbReference type="Proteomes" id="UP000606499"/>
    </source>
</evidence>
<dbReference type="EMBL" id="JACOPL010000004">
    <property type="protein sequence ID" value="MBC5725016.1"/>
    <property type="molecule type" value="Genomic_DNA"/>
</dbReference>
<gene>
    <name evidence="5" type="ORF">H8S45_06040</name>
</gene>
<dbReference type="InterPro" id="IPR013123">
    <property type="entry name" value="SpoU_subst-bd"/>
</dbReference>
<dbReference type="CDD" id="cd18095">
    <property type="entry name" value="SpoU-like_rRNA-MTase"/>
    <property type="match status" value="1"/>
</dbReference>
<keyword evidence="3" id="KW-0808">Transferase</keyword>
<dbReference type="Proteomes" id="UP000606499">
    <property type="component" value="Unassembled WGS sequence"/>
</dbReference>
<dbReference type="Gene3D" id="3.30.1330.30">
    <property type="match status" value="1"/>
</dbReference>
<dbReference type="InterPro" id="IPR001537">
    <property type="entry name" value="SpoU_MeTrfase"/>
</dbReference>
<dbReference type="PANTHER" id="PTHR43191">
    <property type="entry name" value="RRNA METHYLTRANSFERASE 3"/>
    <property type="match status" value="1"/>
</dbReference>
<dbReference type="GO" id="GO:0008173">
    <property type="term" value="F:RNA methyltransferase activity"/>
    <property type="evidence" value="ECO:0007669"/>
    <property type="project" value="InterPro"/>
</dbReference>
<dbReference type="SMART" id="SM00967">
    <property type="entry name" value="SpoU_sub_bind"/>
    <property type="match status" value="1"/>
</dbReference>
<dbReference type="Gene3D" id="3.40.1280.10">
    <property type="match status" value="1"/>
</dbReference>
<dbReference type="PANTHER" id="PTHR43191:SF2">
    <property type="entry name" value="RRNA METHYLTRANSFERASE 3, MITOCHONDRIAL"/>
    <property type="match status" value="1"/>
</dbReference>
<evidence type="ECO:0000313" key="5">
    <source>
        <dbReference type="EMBL" id="MBC5725016.1"/>
    </source>
</evidence>
<dbReference type="Pfam" id="PF00588">
    <property type="entry name" value="SpoU_methylase"/>
    <property type="match status" value="1"/>
</dbReference>
<organism evidence="5 6">
    <name type="scientific">Agathobaculum faecis</name>
    <dbReference type="NCBI Taxonomy" id="2763013"/>
    <lineage>
        <taxon>Bacteria</taxon>
        <taxon>Bacillati</taxon>
        <taxon>Bacillota</taxon>
        <taxon>Clostridia</taxon>
        <taxon>Eubacteriales</taxon>
        <taxon>Butyricicoccaceae</taxon>
        <taxon>Agathobaculum</taxon>
    </lineage>
</organism>
<dbReference type="GO" id="GO:0005737">
    <property type="term" value="C:cytoplasm"/>
    <property type="evidence" value="ECO:0007669"/>
    <property type="project" value="UniProtKB-ARBA"/>
</dbReference>
<evidence type="ECO:0000256" key="1">
    <source>
        <dbReference type="ARBA" id="ARBA00007228"/>
    </source>
</evidence>
<dbReference type="SUPFAM" id="SSF55315">
    <property type="entry name" value="L30e-like"/>
    <property type="match status" value="1"/>
</dbReference>
<dbReference type="GO" id="GO:0003723">
    <property type="term" value="F:RNA binding"/>
    <property type="evidence" value="ECO:0007669"/>
    <property type="project" value="InterPro"/>
</dbReference>
<dbReference type="InterPro" id="IPR053888">
    <property type="entry name" value="MRM3-like_sub_bind"/>
</dbReference>
<protein>
    <submittedName>
        <fullName evidence="5">RNA methyltransferase</fullName>
    </submittedName>
</protein>
<sequence length="255" mass="27397">MTVIQSRQNAALRHLARLGREKKYRRSTGEMLCEGEKMLREALASGTRVKTLLAREGWQDALLDHAAEQGAVLYCAADALFGLASDVETPQNVVFSCRQPQWEARDLQGKRQVLLLDGLQDPGNLGTILRTAEAFALGAVVLCEGCADPFSPKVVRSTMGAVFRLPCVQLPLADAVEQLREAGLAVYATALHADSMPLDTVPLERAAVIIGSEGRGVSQSALNLSDKRVIIPMAGRAESLNAGVAAAIVIYEMTK</sequence>
<dbReference type="InterPro" id="IPR051259">
    <property type="entry name" value="rRNA_Methyltransferase"/>
</dbReference>
<dbReference type="AlphaFoldDB" id="A0A923LV69"/>
<dbReference type="InterPro" id="IPR029064">
    <property type="entry name" value="Ribosomal_eL30-like_sf"/>
</dbReference>
<dbReference type="GO" id="GO:0006396">
    <property type="term" value="P:RNA processing"/>
    <property type="evidence" value="ECO:0007669"/>
    <property type="project" value="InterPro"/>
</dbReference>
<keyword evidence="6" id="KW-1185">Reference proteome</keyword>
<keyword evidence="2 5" id="KW-0489">Methyltransferase</keyword>
<dbReference type="InterPro" id="IPR029028">
    <property type="entry name" value="Alpha/beta_knot_MTases"/>
</dbReference>
<proteinExistence type="inferred from homology"/>
<dbReference type="SUPFAM" id="SSF75217">
    <property type="entry name" value="alpha/beta knot"/>
    <property type="match status" value="1"/>
</dbReference>
<evidence type="ECO:0000256" key="2">
    <source>
        <dbReference type="ARBA" id="ARBA00022603"/>
    </source>
</evidence>
<evidence type="ECO:0000256" key="3">
    <source>
        <dbReference type="ARBA" id="ARBA00022679"/>
    </source>
</evidence>
<feature type="domain" description="RNA 2-O ribose methyltransferase substrate binding" evidence="4">
    <location>
        <begin position="32"/>
        <end position="103"/>
    </location>
</feature>
<dbReference type="GO" id="GO:0032259">
    <property type="term" value="P:methylation"/>
    <property type="evidence" value="ECO:0007669"/>
    <property type="project" value="UniProtKB-KW"/>
</dbReference>
<accession>A0A923LV69</accession>
<dbReference type="Pfam" id="PF22435">
    <property type="entry name" value="MRM3-like_sub_bind"/>
    <property type="match status" value="1"/>
</dbReference>